<dbReference type="KEGG" id="alim:106523841"/>
<name>A0A2I4BYP9_AUSLI</name>
<organism evidence="2 3">
    <name type="scientific">Austrofundulus limnaeus</name>
    <name type="common">Annual killifish</name>
    <dbReference type="NCBI Taxonomy" id="52670"/>
    <lineage>
        <taxon>Eukaryota</taxon>
        <taxon>Metazoa</taxon>
        <taxon>Chordata</taxon>
        <taxon>Craniata</taxon>
        <taxon>Vertebrata</taxon>
        <taxon>Euteleostomi</taxon>
        <taxon>Actinopterygii</taxon>
        <taxon>Neopterygii</taxon>
        <taxon>Teleostei</taxon>
        <taxon>Neoteleostei</taxon>
        <taxon>Acanthomorphata</taxon>
        <taxon>Ovalentaria</taxon>
        <taxon>Atherinomorphae</taxon>
        <taxon>Cyprinodontiformes</taxon>
        <taxon>Rivulidae</taxon>
        <taxon>Austrofundulus</taxon>
    </lineage>
</organism>
<dbReference type="GeneID" id="106523841"/>
<dbReference type="OrthoDB" id="10063988at2759"/>
<dbReference type="AlphaFoldDB" id="A0A2I4BYP9"/>
<accession>A0A2I4BYP9</accession>
<proteinExistence type="predicted"/>
<keyword evidence="2" id="KW-1185">Reference proteome</keyword>
<reference evidence="3" key="1">
    <citation type="submission" date="2025-08" db="UniProtKB">
        <authorList>
            <consortium name="RefSeq"/>
        </authorList>
    </citation>
    <scope>IDENTIFICATION</scope>
    <source>
        <strain evidence="3">Quisiro</strain>
        <tissue evidence="3">Liver</tissue>
    </source>
</reference>
<evidence type="ECO:0000256" key="1">
    <source>
        <dbReference type="SAM" id="SignalP"/>
    </source>
</evidence>
<feature type="chain" id="PRO_5014182780" evidence="1">
    <location>
        <begin position="23"/>
        <end position="433"/>
    </location>
</feature>
<dbReference type="Proteomes" id="UP000192220">
    <property type="component" value="Unplaced"/>
</dbReference>
<evidence type="ECO:0000313" key="3">
    <source>
        <dbReference type="RefSeq" id="XP_013872871.1"/>
    </source>
</evidence>
<dbReference type="RefSeq" id="XP_013872871.1">
    <property type="nucleotide sequence ID" value="XM_014017417.1"/>
</dbReference>
<evidence type="ECO:0000313" key="2">
    <source>
        <dbReference type="Proteomes" id="UP000192220"/>
    </source>
</evidence>
<protein>
    <submittedName>
        <fullName evidence="3">Uncharacterized protein LOC106523841</fullName>
    </submittedName>
</protein>
<keyword evidence="1" id="KW-0732">Signal</keyword>
<gene>
    <name evidence="3" type="primary">LOC106523841</name>
</gene>
<feature type="signal peptide" evidence="1">
    <location>
        <begin position="1"/>
        <end position="22"/>
    </location>
</feature>
<dbReference type="InParanoid" id="A0A2I4BYP9"/>
<sequence>MFRDMDSILLLFMLLLISRTQAYHIYGTVMTYYPKNTYSDGSVSVILRYKLNYISCGFDDSWVCSGNCGTATQSLPVTTVDQSSGDGCQREGITTYLLPNNSPLQLTLSGNSWTTSLNVIIYRRAVAAVELRKRSDSSKPNTSPQTTILPVIRLPSNCQRNINLLTFDPDGDIVKCRYGNDMLFECDPCTPPPVLSVSSSCTLSFSPNSSSSENSYAVQLMMEDFPHQTITLTHTSGSQEVKTTSSAISKIPIQFLLKVLPLIPSCTEGLYLPKFVPPTPDNGAQINITVNQMVEIPIIAQATASQIIELLFSGPYNVIKSTSGSGRYTLTWTSSDSESGQSHFICFAVQASYSSFLYQSELRCVMVQIIPPPPRFVYSLNLKISTAMSLENNKEVIEKLVKDELIKRGLTSEMSVRLLRKRLVQLAASSSSG</sequence>